<protein>
    <submittedName>
        <fullName evidence="1">Uncharacterized protein</fullName>
    </submittedName>
</protein>
<gene>
    <name evidence="1" type="ORF">GCM10011391_12440</name>
</gene>
<reference evidence="1" key="2">
    <citation type="submission" date="2020-09" db="EMBL/GenBank/DDBJ databases">
        <authorList>
            <person name="Sun Q."/>
            <person name="Zhou Y."/>
        </authorList>
    </citation>
    <scope>NUCLEOTIDE SEQUENCE</scope>
    <source>
        <strain evidence="1">CGMCC 1.15371</strain>
    </source>
</reference>
<comment type="caution">
    <text evidence="1">The sequence shown here is derived from an EMBL/GenBank/DDBJ whole genome shotgun (WGS) entry which is preliminary data.</text>
</comment>
<evidence type="ECO:0000313" key="2">
    <source>
        <dbReference type="Proteomes" id="UP000628775"/>
    </source>
</evidence>
<dbReference type="AlphaFoldDB" id="A0A8J2YFW7"/>
<keyword evidence="2" id="KW-1185">Reference proteome</keyword>
<sequence>MIEQYKPNSFFRLFEDESISSSYPFHYLRLAQTTLMCDPKNQEIRGSFKLIQRK</sequence>
<dbReference type="Proteomes" id="UP000628775">
    <property type="component" value="Unassembled WGS sequence"/>
</dbReference>
<proteinExistence type="predicted"/>
<dbReference type="EMBL" id="BMIR01000004">
    <property type="protein sequence ID" value="GGE35242.1"/>
    <property type="molecule type" value="Genomic_DNA"/>
</dbReference>
<organism evidence="1 2">
    <name type="scientific">Pullulanibacillus camelliae</name>
    <dbReference type="NCBI Taxonomy" id="1707096"/>
    <lineage>
        <taxon>Bacteria</taxon>
        <taxon>Bacillati</taxon>
        <taxon>Bacillota</taxon>
        <taxon>Bacilli</taxon>
        <taxon>Bacillales</taxon>
        <taxon>Sporolactobacillaceae</taxon>
        <taxon>Pullulanibacillus</taxon>
    </lineage>
</organism>
<name>A0A8J2YFW7_9BACL</name>
<reference evidence="1" key="1">
    <citation type="journal article" date="2014" name="Int. J. Syst. Evol. Microbiol.">
        <title>Complete genome sequence of Corynebacterium casei LMG S-19264T (=DSM 44701T), isolated from a smear-ripened cheese.</title>
        <authorList>
            <consortium name="US DOE Joint Genome Institute (JGI-PGF)"/>
            <person name="Walter F."/>
            <person name="Albersmeier A."/>
            <person name="Kalinowski J."/>
            <person name="Ruckert C."/>
        </authorList>
    </citation>
    <scope>NUCLEOTIDE SEQUENCE</scope>
    <source>
        <strain evidence="1">CGMCC 1.15371</strain>
    </source>
</reference>
<evidence type="ECO:0000313" key="1">
    <source>
        <dbReference type="EMBL" id="GGE35242.1"/>
    </source>
</evidence>
<accession>A0A8J2YFW7</accession>